<keyword evidence="7" id="KW-1185">Reference proteome</keyword>
<name>A0A3M8CXR8_9BACL</name>
<dbReference type="PANTHER" id="PTHR21600">
    <property type="entry name" value="MITOCHONDRIAL RNA PSEUDOURIDINE SYNTHASE"/>
    <property type="match status" value="1"/>
</dbReference>
<comment type="caution">
    <text evidence="6">The sequence shown here is derived from an EMBL/GenBank/DDBJ whole genome shotgun (WGS) entry which is preliminary data.</text>
</comment>
<accession>A0A3M8CXR8</accession>
<reference evidence="6 7" key="1">
    <citation type="submission" date="2018-10" db="EMBL/GenBank/DDBJ databases">
        <title>Phylogenomics of Brevibacillus.</title>
        <authorList>
            <person name="Dunlap C."/>
        </authorList>
    </citation>
    <scope>NUCLEOTIDE SEQUENCE [LARGE SCALE GENOMIC DNA]</scope>
    <source>
        <strain evidence="6 7">JCM 15716</strain>
    </source>
</reference>
<dbReference type="AlphaFoldDB" id="A0A3M8CXR8"/>
<dbReference type="CDD" id="cd02869">
    <property type="entry name" value="PseudoU_synth_RluA_like"/>
    <property type="match status" value="1"/>
</dbReference>
<organism evidence="6 7">
    <name type="scientific">Brevibacillus fluminis</name>
    <dbReference type="NCBI Taxonomy" id="511487"/>
    <lineage>
        <taxon>Bacteria</taxon>
        <taxon>Bacillati</taxon>
        <taxon>Bacillota</taxon>
        <taxon>Bacilli</taxon>
        <taxon>Bacillales</taxon>
        <taxon>Paenibacillaceae</taxon>
        <taxon>Brevibacillus</taxon>
    </lineage>
</organism>
<feature type="active site" evidence="3">
    <location>
        <position position="141"/>
    </location>
</feature>
<keyword evidence="4" id="KW-0413">Isomerase</keyword>
<dbReference type="Pfam" id="PF00849">
    <property type="entry name" value="PseudoU_synth_2"/>
    <property type="match status" value="1"/>
</dbReference>
<dbReference type="NCBIfam" id="TIGR00005">
    <property type="entry name" value="rluA_subfam"/>
    <property type="match status" value="1"/>
</dbReference>
<dbReference type="InterPro" id="IPR050188">
    <property type="entry name" value="RluA_PseudoU_synthase"/>
</dbReference>
<dbReference type="EC" id="5.4.99.-" evidence="4"/>
<sequence>MIALHKKGEWLEGTLDKRYAGIPLGQLLREQWKWPKKTVHLLFQHKELLLDGKPVSQLAVGAAGQKLAARLLAPEELGIEPVHGDLAVLYEDDHLLIVNKPAFLLVHPTEPGHRLTLDHLVAGYFTANGIESKVRHIHRLDQDTSGAVLYAKHALAGAYLDEALRVRKVKRTYLAYVHGKLKQKSGTIDKPLGKDRHNPARRRVTPGGETAITHYRLVEQYTAAAKLTCQLDTGRTHQIRVHLSDLGHPLIGDTLYGGKAAGLDRQALHAASLSLIHPFGGATVQADAPLPEELIELEKVLQNSRA</sequence>
<comment type="function">
    <text evidence="4">Responsible for synthesis of pseudouridine from uracil.</text>
</comment>
<evidence type="ECO:0000313" key="7">
    <source>
        <dbReference type="Proteomes" id="UP000271031"/>
    </source>
</evidence>
<proteinExistence type="inferred from homology"/>
<dbReference type="Gene3D" id="3.30.2350.10">
    <property type="entry name" value="Pseudouridine synthase"/>
    <property type="match status" value="1"/>
</dbReference>
<evidence type="ECO:0000259" key="5">
    <source>
        <dbReference type="Pfam" id="PF00849"/>
    </source>
</evidence>
<dbReference type="PANTHER" id="PTHR21600:SF71">
    <property type="entry name" value="PSEUDOURIDINE SYNTHASE"/>
    <property type="match status" value="1"/>
</dbReference>
<evidence type="ECO:0000256" key="3">
    <source>
        <dbReference type="PIRSR" id="PIRSR606225-1"/>
    </source>
</evidence>
<evidence type="ECO:0000256" key="4">
    <source>
        <dbReference type="RuleBase" id="RU362028"/>
    </source>
</evidence>
<comment type="catalytic activity">
    <reaction evidence="1 4">
        <text>a uridine in RNA = a pseudouridine in RNA</text>
        <dbReference type="Rhea" id="RHEA:48348"/>
        <dbReference type="Rhea" id="RHEA-COMP:12068"/>
        <dbReference type="Rhea" id="RHEA-COMP:12069"/>
        <dbReference type="ChEBI" id="CHEBI:65314"/>
        <dbReference type="ChEBI" id="CHEBI:65315"/>
    </reaction>
</comment>
<dbReference type="SUPFAM" id="SSF55120">
    <property type="entry name" value="Pseudouridine synthase"/>
    <property type="match status" value="1"/>
</dbReference>
<dbReference type="GO" id="GO:0140098">
    <property type="term" value="F:catalytic activity, acting on RNA"/>
    <property type="evidence" value="ECO:0007669"/>
    <property type="project" value="UniProtKB-ARBA"/>
</dbReference>
<protein>
    <recommendedName>
        <fullName evidence="4">Pseudouridine synthase</fullName>
        <ecNumber evidence="4">5.4.99.-</ecNumber>
    </recommendedName>
</protein>
<gene>
    <name evidence="6" type="ORF">EDM56_27240</name>
</gene>
<dbReference type="InterPro" id="IPR006225">
    <property type="entry name" value="PsdUridine_synth_RluC/D"/>
</dbReference>
<evidence type="ECO:0000256" key="2">
    <source>
        <dbReference type="ARBA" id="ARBA00010876"/>
    </source>
</evidence>
<dbReference type="InterPro" id="IPR006145">
    <property type="entry name" value="PsdUridine_synth_RsuA/RluA"/>
</dbReference>
<evidence type="ECO:0000313" key="6">
    <source>
        <dbReference type="EMBL" id="RNB80111.1"/>
    </source>
</evidence>
<dbReference type="GO" id="GO:0009982">
    <property type="term" value="F:pseudouridine synthase activity"/>
    <property type="evidence" value="ECO:0007669"/>
    <property type="project" value="InterPro"/>
</dbReference>
<feature type="domain" description="Pseudouridine synthase RsuA/RluA-like" evidence="5">
    <location>
        <begin position="94"/>
        <end position="244"/>
    </location>
</feature>
<dbReference type="RefSeq" id="WP_122921095.1">
    <property type="nucleotide sequence ID" value="NZ_RHHQ01000025.1"/>
</dbReference>
<dbReference type="OrthoDB" id="9773999at2"/>
<dbReference type="InterPro" id="IPR020103">
    <property type="entry name" value="PsdUridine_synth_cat_dom_sf"/>
</dbReference>
<evidence type="ECO:0000256" key="1">
    <source>
        <dbReference type="ARBA" id="ARBA00000073"/>
    </source>
</evidence>
<dbReference type="EMBL" id="RHHQ01000025">
    <property type="protein sequence ID" value="RNB80111.1"/>
    <property type="molecule type" value="Genomic_DNA"/>
</dbReference>
<comment type="similarity">
    <text evidence="2 4">Belongs to the pseudouridine synthase RluA family.</text>
</comment>
<dbReference type="Proteomes" id="UP000271031">
    <property type="component" value="Unassembled WGS sequence"/>
</dbReference>
<dbReference type="GO" id="GO:0000455">
    <property type="term" value="P:enzyme-directed rRNA pseudouridine synthesis"/>
    <property type="evidence" value="ECO:0007669"/>
    <property type="project" value="TreeGrafter"/>
</dbReference>
<dbReference type="GO" id="GO:0003723">
    <property type="term" value="F:RNA binding"/>
    <property type="evidence" value="ECO:0007669"/>
    <property type="project" value="InterPro"/>
</dbReference>